<proteinExistence type="predicted"/>
<dbReference type="GO" id="GO:0016747">
    <property type="term" value="F:acyltransferase activity, transferring groups other than amino-acyl groups"/>
    <property type="evidence" value="ECO:0007669"/>
    <property type="project" value="InterPro"/>
</dbReference>
<dbReference type="SUPFAM" id="SSF55729">
    <property type="entry name" value="Acyl-CoA N-acyltransferases (Nat)"/>
    <property type="match status" value="1"/>
</dbReference>
<protein>
    <submittedName>
        <fullName evidence="2">GNAT family N-acetyltransferase</fullName>
    </submittedName>
</protein>
<dbReference type="AlphaFoldDB" id="A0A5R9GD78"/>
<dbReference type="InterPro" id="IPR000182">
    <property type="entry name" value="GNAT_dom"/>
</dbReference>
<gene>
    <name evidence="2" type="ORF">FE782_16470</name>
</gene>
<accession>A0A5R9GD78</accession>
<reference evidence="2 3" key="1">
    <citation type="submission" date="2019-05" db="EMBL/GenBank/DDBJ databases">
        <authorList>
            <person name="Narsing Rao M.P."/>
            <person name="Li W.J."/>
        </authorList>
    </citation>
    <scope>NUCLEOTIDE SEQUENCE [LARGE SCALE GENOMIC DNA]</scope>
    <source>
        <strain evidence="2 3">SYSU_K30003</strain>
    </source>
</reference>
<dbReference type="CDD" id="cd04301">
    <property type="entry name" value="NAT_SF"/>
    <property type="match status" value="1"/>
</dbReference>
<sequence>MTRSNCSTSSCGIETPNRTSSFSFMPAPPFWYDVCRLYHDSFAEGYILALQFTTLAEWDSEAWRAVEPIFDEAFPPSGRKTSRMIRKIVDTDAGWLHIGAEDGEAVAMAVTGKLPELRSLLIDYVAVRSAARSRGIGRRMAEFLAEEARRLGFDGLVIEIEAEETPSNESRERFWTSLGFRRTEYVHRYRWVPETYRALYMELGGKGAAALPHDGEALFRGITGFHGKIWRD</sequence>
<dbReference type="Gene3D" id="3.40.630.30">
    <property type="match status" value="1"/>
</dbReference>
<dbReference type="Proteomes" id="UP000309676">
    <property type="component" value="Unassembled WGS sequence"/>
</dbReference>
<keyword evidence="2" id="KW-0808">Transferase</keyword>
<name>A0A5R9GD78_9BACL</name>
<organism evidence="2 3">
    <name type="scientific">Paenibacillus antri</name>
    <dbReference type="NCBI Taxonomy" id="2582848"/>
    <lineage>
        <taxon>Bacteria</taxon>
        <taxon>Bacillati</taxon>
        <taxon>Bacillota</taxon>
        <taxon>Bacilli</taxon>
        <taxon>Bacillales</taxon>
        <taxon>Paenibacillaceae</taxon>
        <taxon>Paenibacillus</taxon>
    </lineage>
</organism>
<dbReference type="Pfam" id="PF00583">
    <property type="entry name" value="Acetyltransf_1"/>
    <property type="match status" value="1"/>
</dbReference>
<dbReference type="EMBL" id="VCIW01000010">
    <property type="protein sequence ID" value="TLS51318.1"/>
    <property type="molecule type" value="Genomic_DNA"/>
</dbReference>
<dbReference type="InterPro" id="IPR016181">
    <property type="entry name" value="Acyl_CoA_acyltransferase"/>
</dbReference>
<dbReference type="PROSITE" id="PS51186">
    <property type="entry name" value="GNAT"/>
    <property type="match status" value="1"/>
</dbReference>
<evidence type="ECO:0000259" key="1">
    <source>
        <dbReference type="PROSITE" id="PS51186"/>
    </source>
</evidence>
<keyword evidence="3" id="KW-1185">Reference proteome</keyword>
<feature type="domain" description="N-acetyltransferase" evidence="1">
    <location>
        <begin position="53"/>
        <end position="206"/>
    </location>
</feature>
<evidence type="ECO:0000313" key="3">
    <source>
        <dbReference type="Proteomes" id="UP000309676"/>
    </source>
</evidence>
<evidence type="ECO:0000313" key="2">
    <source>
        <dbReference type="EMBL" id="TLS51318.1"/>
    </source>
</evidence>
<comment type="caution">
    <text evidence="2">The sequence shown here is derived from an EMBL/GenBank/DDBJ whole genome shotgun (WGS) entry which is preliminary data.</text>
</comment>